<accession>A0AAE1T950</accession>
<feature type="coiled-coil region" evidence="1">
    <location>
        <begin position="9"/>
        <end position="50"/>
    </location>
</feature>
<name>A0AAE1T950_9LAMI</name>
<dbReference type="EMBL" id="JACGWL010000519">
    <property type="protein sequence ID" value="KAK4383806.1"/>
    <property type="molecule type" value="Genomic_DNA"/>
</dbReference>
<dbReference type="AlphaFoldDB" id="A0AAE1T950"/>
<protein>
    <recommendedName>
        <fullName evidence="2">Retrotransposon gag domain-containing protein</fullName>
    </recommendedName>
</protein>
<reference evidence="3" key="2">
    <citation type="journal article" date="2024" name="Plant">
        <title>Genomic evolution and insights into agronomic trait innovations of Sesamum species.</title>
        <authorList>
            <person name="Miao H."/>
            <person name="Wang L."/>
            <person name="Qu L."/>
            <person name="Liu H."/>
            <person name="Sun Y."/>
            <person name="Le M."/>
            <person name="Wang Q."/>
            <person name="Wei S."/>
            <person name="Zheng Y."/>
            <person name="Lin W."/>
            <person name="Duan Y."/>
            <person name="Cao H."/>
            <person name="Xiong S."/>
            <person name="Wang X."/>
            <person name="Wei L."/>
            <person name="Li C."/>
            <person name="Ma Q."/>
            <person name="Ju M."/>
            <person name="Zhao R."/>
            <person name="Li G."/>
            <person name="Mu C."/>
            <person name="Tian Q."/>
            <person name="Mei H."/>
            <person name="Zhang T."/>
            <person name="Gao T."/>
            <person name="Zhang H."/>
        </authorList>
    </citation>
    <scope>NUCLEOTIDE SEQUENCE</scope>
    <source>
        <strain evidence="3">K16</strain>
    </source>
</reference>
<keyword evidence="1" id="KW-0175">Coiled coil</keyword>
<sequence>MAPIMITNATTIKEQLESLTRAIEGLTKHVQEQDAQIAKLINKADNIDTRHITGKQGEAHDEAEAINHQSFNNLMARTTLSNTWLISLKRATMREQLEQEFLNRFYSTRRTVSMVELTNSRQWKEEPVVDYINRWRNLSLNCKDRLSEPSAIEICNQDMHWGLRYIFQGILPKSFKKLTTGAHDMELSITSSGVEGPLVQKPVEPRKNKN</sequence>
<dbReference type="InterPro" id="IPR005162">
    <property type="entry name" value="Retrotrans_gag_dom"/>
</dbReference>
<feature type="domain" description="Retrotransposon gag" evidence="2">
    <location>
        <begin position="82"/>
        <end position="154"/>
    </location>
</feature>
<evidence type="ECO:0000259" key="2">
    <source>
        <dbReference type="Pfam" id="PF03732"/>
    </source>
</evidence>
<dbReference type="Pfam" id="PF03732">
    <property type="entry name" value="Retrotrans_gag"/>
    <property type="match status" value="1"/>
</dbReference>
<evidence type="ECO:0000256" key="1">
    <source>
        <dbReference type="SAM" id="Coils"/>
    </source>
</evidence>
<comment type="caution">
    <text evidence="3">The sequence shown here is derived from an EMBL/GenBank/DDBJ whole genome shotgun (WGS) entry which is preliminary data.</text>
</comment>
<reference evidence="3" key="1">
    <citation type="submission" date="2020-06" db="EMBL/GenBank/DDBJ databases">
        <authorList>
            <person name="Li T."/>
            <person name="Hu X."/>
            <person name="Zhang T."/>
            <person name="Song X."/>
            <person name="Zhang H."/>
            <person name="Dai N."/>
            <person name="Sheng W."/>
            <person name="Hou X."/>
            <person name="Wei L."/>
        </authorList>
    </citation>
    <scope>NUCLEOTIDE SEQUENCE</scope>
    <source>
        <strain evidence="3">K16</strain>
        <tissue evidence="3">Leaf</tissue>
    </source>
</reference>
<proteinExistence type="predicted"/>
<dbReference type="PANTHER" id="PTHR33437:SF2">
    <property type="entry name" value="OS06G0361200 PROTEIN"/>
    <property type="match status" value="1"/>
</dbReference>
<evidence type="ECO:0000313" key="3">
    <source>
        <dbReference type="EMBL" id="KAK4383806.1"/>
    </source>
</evidence>
<gene>
    <name evidence="3" type="ORF">Sango_2741900</name>
</gene>
<evidence type="ECO:0000313" key="4">
    <source>
        <dbReference type="Proteomes" id="UP001289374"/>
    </source>
</evidence>
<organism evidence="3 4">
    <name type="scientific">Sesamum angolense</name>
    <dbReference type="NCBI Taxonomy" id="2727404"/>
    <lineage>
        <taxon>Eukaryota</taxon>
        <taxon>Viridiplantae</taxon>
        <taxon>Streptophyta</taxon>
        <taxon>Embryophyta</taxon>
        <taxon>Tracheophyta</taxon>
        <taxon>Spermatophyta</taxon>
        <taxon>Magnoliopsida</taxon>
        <taxon>eudicotyledons</taxon>
        <taxon>Gunneridae</taxon>
        <taxon>Pentapetalae</taxon>
        <taxon>asterids</taxon>
        <taxon>lamiids</taxon>
        <taxon>Lamiales</taxon>
        <taxon>Pedaliaceae</taxon>
        <taxon>Sesamum</taxon>
    </lineage>
</organism>
<dbReference type="Proteomes" id="UP001289374">
    <property type="component" value="Unassembled WGS sequence"/>
</dbReference>
<keyword evidence="4" id="KW-1185">Reference proteome</keyword>
<dbReference type="PANTHER" id="PTHR33437">
    <property type="entry name" value="OS06G0361200 PROTEIN"/>
    <property type="match status" value="1"/>
</dbReference>